<organism evidence="2 3">
    <name type="scientific">Candidatus Nitrosoglobus terrae</name>
    <dbReference type="NCBI Taxonomy" id="1630141"/>
    <lineage>
        <taxon>Bacteria</taxon>
        <taxon>Pseudomonadati</taxon>
        <taxon>Pseudomonadota</taxon>
        <taxon>Gammaproteobacteria</taxon>
        <taxon>Chromatiales</taxon>
        <taxon>Chromatiaceae</taxon>
        <taxon>Candidatus Nitrosoglobus</taxon>
    </lineage>
</organism>
<gene>
    <name evidence="2" type="ORF">TAO_0998</name>
</gene>
<evidence type="ECO:0000313" key="3">
    <source>
        <dbReference type="Proteomes" id="UP000243679"/>
    </source>
</evidence>
<sequence>MSLKKTGLTILILGLTALAYEGTLNEQASVYIDQIFKQALATFAVARTLNGLISVAQGTKLAVEPAGVGVNFALGEVLDPINDLIESFSWVMLASTTSLGIQKLLLEITGWKGVRVFLLISALLFITHLWLPKKFYGYLPFGVSQLLLVALFLNFTMPLIAVLSDQVFEKFIQEKQQTSIDVLVKEGEEFKQIKQSLSADENAIKEKTWRGKFSTLMGGMWDSLNFETEIEKLKIKSEKIAEHVIALITVFVLQTILLPLALFWLFLRFIGKFKR</sequence>
<feature type="transmembrane region" description="Helical" evidence="1">
    <location>
        <begin position="113"/>
        <end position="131"/>
    </location>
</feature>
<dbReference type="KEGG" id="ntt:TAO_0998"/>
<feature type="transmembrane region" description="Helical" evidence="1">
    <location>
        <begin position="244"/>
        <end position="267"/>
    </location>
</feature>
<keyword evidence="3" id="KW-1185">Reference proteome</keyword>
<dbReference type="EMBL" id="AP014836">
    <property type="protein sequence ID" value="BAW80368.1"/>
    <property type="molecule type" value="Genomic_DNA"/>
</dbReference>
<proteinExistence type="predicted"/>
<keyword evidence="1" id="KW-0812">Transmembrane</keyword>
<dbReference type="RefSeq" id="WP_096526919.1">
    <property type="nucleotide sequence ID" value="NZ_AP014836.1"/>
</dbReference>
<evidence type="ECO:0000313" key="2">
    <source>
        <dbReference type="EMBL" id="BAW80368.1"/>
    </source>
</evidence>
<protein>
    <submittedName>
        <fullName evidence="2">Hypothetical conserved protein</fullName>
    </submittedName>
</protein>
<dbReference type="OrthoDB" id="5293851at2"/>
<evidence type="ECO:0000256" key="1">
    <source>
        <dbReference type="SAM" id="Phobius"/>
    </source>
</evidence>
<reference evidence="2 3" key="1">
    <citation type="journal article" date="2017" name="ISME J.">
        <title>An acid-tolerant ammonia-oxidizing ?-proteobacterium from soil.</title>
        <authorList>
            <person name="Hayatsu M."/>
            <person name="Tago K."/>
            <person name="Uchiyama I."/>
            <person name="Toyoda A."/>
            <person name="Wang Y."/>
            <person name="Shimomura Y."/>
            <person name="Okubo T."/>
            <person name="Kurisu F."/>
            <person name="Hirono Y."/>
            <person name="Nonaka K."/>
            <person name="Akiyama H."/>
            <person name="Itoh T."/>
            <person name="Takami H."/>
        </authorList>
    </citation>
    <scope>NUCLEOTIDE SEQUENCE [LARGE SCALE GENOMIC DNA]</scope>
    <source>
        <strain evidence="2 3">TAO100</strain>
    </source>
</reference>
<keyword evidence="1" id="KW-1133">Transmembrane helix</keyword>
<keyword evidence="1" id="KW-0472">Membrane</keyword>
<feature type="transmembrane region" description="Helical" evidence="1">
    <location>
        <begin position="143"/>
        <end position="163"/>
    </location>
</feature>
<dbReference type="Proteomes" id="UP000243679">
    <property type="component" value="Chromosome"/>
</dbReference>
<dbReference type="AlphaFoldDB" id="A0A1Q2SMJ9"/>
<name>A0A1Q2SMJ9_9GAMM</name>
<accession>A0A1Q2SMJ9</accession>